<dbReference type="InterPro" id="IPR001251">
    <property type="entry name" value="CRAL-TRIO_dom"/>
</dbReference>
<dbReference type="PROSITE" id="PS50191">
    <property type="entry name" value="CRAL_TRIO"/>
    <property type="match status" value="1"/>
</dbReference>
<comment type="caution">
    <text evidence="2">The sequence shown here is derived from an EMBL/GenBank/DDBJ whole genome shotgun (WGS) entry which is preliminary data.</text>
</comment>
<evidence type="ECO:0000259" key="1">
    <source>
        <dbReference type="PROSITE" id="PS50191"/>
    </source>
</evidence>
<dbReference type="PANTHER" id="PTHR10174:SF216">
    <property type="entry name" value="CRAL-TRIO DOMAIN-CONTAINING PROTEIN-RELATED"/>
    <property type="match status" value="1"/>
</dbReference>
<dbReference type="InterPro" id="IPR036865">
    <property type="entry name" value="CRAL-TRIO_dom_sf"/>
</dbReference>
<name>A0AAN9VBJ5_9ORTH</name>
<gene>
    <name evidence="2" type="ORF">R5R35_002847</name>
</gene>
<dbReference type="SUPFAM" id="SSF52087">
    <property type="entry name" value="CRAL/TRIO domain"/>
    <property type="match status" value="1"/>
</dbReference>
<proteinExistence type="predicted"/>
<sequence length="308" mass="35151">MEGVRPLPPALAKAAQEELQESPERLEADLQHLKDWLAKQPHLRARTDDQFLVAFLRGSKFSLERAKEKLDAYYTLRSALPEFFANRDPADPAIQHIMKLGLFLPLGEDREGRRVILIRGGGYSPAGIKASDLFKANMMVLETMLLEDDALMVRGQATVLDLAGMTVAHVAHFPPALVRRAMVAYQDGYPLRPKAFHYLHLSSLFETLFGIFKSFMKEKLRKRIATHPDRESLYRAVPQEILPEEYGGQAGPVQEIADRWAEKLVSWRQHFVEDEQRFGVDESLRPGRPKTHQDLFGMEGSFRQLNFD</sequence>
<feature type="domain" description="CRAL-TRIO" evidence="1">
    <location>
        <begin position="91"/>
        <end position="254"/>
    </location>
</feature>
<dbReference type="SMART" id="SM01100">
    <property type="entry name" value="CRAL_TRIO_N"/>
    <property type="match status" value="1"/>
</dbReference>
<dbReference type="AlphaFoldDB" id="A0AAN9VBJ5"/>
<evidence type="ECO:0000313" key="3">
    <source>
        <dbReference type="Proteomes" id="UP001378592"/>
    </source>
</evidence>
<dbReference type="CDD" id="cd00170">
    <property type="entry name" value="SEC14"/>
    <property type="match status" value="1"/>
</dbReference>
<dbReference type="Proteomes" id="UP001378592">
    <property type="component" value="Unassembled WGS sequence"/>
</dbReference>
<reference evidence="2 3" key="1">
    <citation type="submission" date="2024-03" db="EMBL/GenBank/DDBJ databases">
        <title>The genome assembly and annotation of the cricket Gryllus longicercus Weissman &amp; Gray.</title>
        <authorList>
            <person name="Szrajer S."/>
            <person name="Gray D."/>
            <person name="Ylla G."/>
        </authorList>
    </citation>
    <scope>NUCLEOTIDE SEQUENCE [LARGE SCALE GENOMIC DNA]</scope>
    <source>
        <strain evidence="2">DAG 2021-001</strain>
        <tissue evidence="2">Whole body minus gut</tissue>
    </source>
</reference>
<dbReference type="GO" id="GO:0016020">
    <property type="term" value="C:membrane"/>
    <property type="evidence" value="ECO:0007669"/>
    <property type="project" value="TreeGrafter"/>
</dbReference>
<dbReference type="Gene3D" id="1.10.8.20">
    <property type="entry name" value="N-terminal domain of phosphatidylinositol transfer protein sec14p"/>
    <property type="match status" value="1"/>
</dbReference>
<dbReference type="EMBL" id="JAZDUA010000296">
    <property type="protein sequence ID" value="KAK7861880.1"/>
    <property type="molecule type" value="Genomic_DNA"/>
</dbReference>
<protein>
    <recommendedName>
        <fullName evidence="1">CRAL-TRIO domain-containing protein</fullName>
    </recommendedName>
</protein>
<dbReference type="Pfam" id="PF00650">
    <property type="entry name" value="CRAL_TRIO"/>
    <property type="match status" value="1"/>
</dbReference>
<dbReference type="PANTHER" id="PTHR10174">
    <property type="entry name" value="ALPHA-TOCOPHEROL TRANSFER PROTEIN-RELATED"/>
    <property type="match status" value="1"/>
</dbReference>
<dbReference type="PRINTS" id="PR00180">
    <property type="entry name" value="CRETINALDHBP"/>
</dbReference>
<dbReference type="Gene3D" id="1.20.5.1200">
    <property type="entry name" value="Alpha-tocopherol transfer"/>
    <property type="match status" value="1"/>
</dbReference>
<dbReference type="Gene3D" id="3.40.525.10">
    <property type="entry name" value="CRAL-TRIO lipid binding domain"/>
    <property type="match status" value="1"/>
</dbReference>
<keyword evidence="3" id="KW-1185">Reference proteome</keyword>
<dbReference type="SMART" id="SM00516">
    <property type="entry name" value="SEC14"/>
    <property type="match status" value="1"/>
</dbReference>
<dbReference type="InterPro" id="IPR011074">
    <property type="entry name" value="CRAL/TRIO_N_dom"/>
</dbReference>
<dbReference type="SUPFAM" id="SSF46938">
    <property type="entry name" value="CRAL/TRIO N-terminal domain"/>
    <property type="match status" value="1"/>
</dbReference>
<dbReference type="GO" id="GO:1902936">
    <property type="term" value="F:phosphatidylinositol bisphosphate binding"/>
    <property type="evidence" value="ECO:0007669"/>
    <property type="project" value="TreeGrafter"/>
</dbReference>
<organism evidence="2 3">
    <name type="scientific">Gryllus longicercus</name>
    <dbReference type="NCBI Taxonomy" id="2509291"/>
    <lineage>
        <taxon>Eukaryota</taxon>
        <taxon>Metazoa</taxon>
        <taxon>Ecdysozoa</taxon>
        <taxon>Arthropoda</taxon>
        <taxon>Hexapoda</taxon>
        <taxon>Insecta</taxon>
        <taxon>Pterygota</taxon>
        <taxon>Neoptera</taxon>
        <taxon>Polyneoptera</taxon>
        <taxon>Orthoptera</taxon>
        <taxon>Ensifera</taxon>
        <taxon>Gryllidea</taxon>
        <taxon>Grylloidea</taxon>
        <taxon>Gryllidae</taxon>
        <taxon>Gryllinae</taxon>
        <taxon>Gryllus</taxon>
    </lineage>
</organism>
<accession>A0AAN9VBJ5</accession>
<evidence type="ECO:0000313" key="2">
    <source>
        <dbReference type="EMBL" id="KAK7861880.1"/>
    </source>
</evidence>
<dbReference type="InterPro" id="IPR036273">
    <property type="entry name" value="CRAL/TRIO_N_dom_sf"/>
</dbReference>